<feature type="transmembrane region" description="Helical" evidence="1">
    <location>
        <begin position="39"/>
        <end position="59"/>
    </location>
</feature>
<keyword evidence="1" id="KW-0812">Transmembrane</keyword>
<keyword evidence="1" id="KW-0472">Membrane</keyword>
<reference evidence="2 3" key="1">
    <citation type="submission" date="2020-03" db="EMBL/GenBank/DDBJ databases">
        <title>Genomic analysis of Bacteroides faecium CBA7301.</title>
        <authorList>
            <person name="Kim J."/>
            <person name="Roh S.W."/>
        </authorList>
    </citation>
    <scope>NUCLEOTIDE SEQUENCE [LARGE SCALE GENOMIC DNA]</scope>
    <source>
        <strain evidence="2 3">CBA7301</strain>
    </source>
</reference>
<sequence length="216" mass="25697">MEILYLILFSLPVLIAYLYLNRYIKKKGDTSLKSITFRIAIWIHGIALLLTIFSAILFYKEIIIRWGISWYIVYMTILSGITIYLTVSKKTAHYLWWKLYSGIYYWGVAISIPFWFVIMFFVFFIFHANPIFKNRQFCIYDTSSGNIHPKYHNNIIYKNKGLFLKELTSFEYDGMVWEIHDVETNDENTIYVHLKEIRTDSLEIAKDSILTTKTDD</sequence>
<organism evidence="2 3">
    <name type="scientific">Bacteroides faecium</name>
    <dbReference type="NCBI Taxonomy" id="2715212"/>
    <lineage>
        <taxon>Bacteria</taxon>
        <taxon>Pseudomonadati</taxon>
        <taxon>Bacteroidota</taxon>
        <taxon>Bacteroidia</taxon>
        <taxon>Bacteroidales</taxon>
        <taxon>Bacteroidaceae</taxon>
        <taxon>Bacteroides</taxon>
    </lineage>
</organism>
<feature type="transmembrane region" description="Helical" evidence="1">
    <location>
        <begin position="68"/>
        <end position="87"/>
    </location>
</feature>
<dbReference type="KEGG" id="bfc:BacF7301_22280"/>
<dbReference type="Proteomes" id="UP000501780">
    <property type="component" value="Chromosome"/>
</dbReference>
<feature type="transmembrane region" description="Helical" evidence="1">
    <location>
        <begin position="103"/>
        <end position="126"/>
    </location>
</feature>
<dbReference type="AlphaFoldDB" id="A0A6H0KW76"/>
<protein>
    <submittedName>
        <fullName evidence="2">Uncharacterized protein</fullName>
    </submittedName>
</protein>
<evidence type="ECO:0000313" key="3">
    <source>
        <dbReference type="Proteomes" id="UP000501780"/>
    </source>
</evidence>
<dbReference type="RefSeq" id="WP_167966256.1">
    <property type="nucleotide sequence ID" value="NZ_CP050831.1"/>
</dbReference>
<evidence type="ECO:0000256" key="1">
    <source>
        <dbReference type="SAM" id="Phobius"/>
    </source>
</evidence>
<evidence type="ECO:0000313" key="2">
    <source>
        <dbReference type="EMBL" id="QIU96707.1"/>
    </source>
</evidence>
<proteinExistence type="predicted"/>
<accession>A0A6H0KW76</accession>
<dbReference type="EMBL" id="CP050831">
    <property type="protein sequence ID" value="QIU96707.1"/>
    <property type="molecule type" value="Genomic_DNA"/>
</dbReference>
<name>A0A6H0KW76_9BACE</name>
<keyword evidence="1" id="KW-1133">Transmembrane helix</keyword>
<gene>
    <name evidence="2" type="ORF">BacF7301_22280</name>
</gene>
<keyword evidence="3" id="KW-1185">Reference proteome</keyword>